<evidence type="ECO:0000313" key="13">
    <source>
        <dbReference type="EMBL" id="MEF7614297.1"/>
    </source>
</evidence>
<reference evidence="13 14" key="1">
    <citation type="submission" date="2024-02" db="EMBL/GenBank/DDBJ databases">
        <title>Genome sequence of Aquincola sp. MAHUQ-54.</title>
        <authorList>
            <person name="Huq M.A."/>
        </authorList>
    </citation>
    <scope>NUCLEOTIDE SEQUENCE [LARGE SCALE GENOMIC DNA]</scope>
    <source>
        <strain evidence="13 14">MAHUQ-54</strain>
    </source>
</reference>
<protein>
    <recommendedName>
        <fullName evidence="3">phosphatidylserine decarboxylase</fullName>
        <ecNumber evidence="3">4.1.1.65</ecNumber>
    </recommendedName>
</protein>
<keyword evidence="11" id="KW-0670">Pyruvate</keyword>
<evidence type="ECO:0000256" key="2">
    <source>
        <dbReference type="ARBA" id="ARBA00005189"/>
    </source>
</evidence>
<dbReference type="PANTHER" id="PTHR10067">
    <property type="entry name" value="PHOSPHATIDYLSERINE DECARBOXYLASE"/>
    <property type="match status" value="1"/>
</dbReference>
<keyword evidence="5" id="KW-0210">Decarboxylase</keyword>
<dbReference type="NCBIfam" id="TIGR00163">
    <property type="entry name" value="PS_decarb"/>
    <property type="match status" value="1"/>
</dbReference>
<comment type="pathway">
    <text evidence="12">Phospholipid metabolism; phosphatidylethanolamine biosynthesis.</text>
</comment>
<dbReference type="GO" id="GO:0004609">
    <property type="term" value="F:phosphatidylserine decarboxylase activity"/>
    <property type="evidence" value="ECO:0007669"/>
    <property type="project" value="UniProtKB-EC"/>
</dbReference>
<dbReference type="PANTHER" id="PTHR10067:SF6">
    <property type="entry name" value="PHOSPHATIDYLSERINE DECARBOXYLASE PROENZYME, MITOCHONDRIAL"/>
    <property type="match status" value="1"/>
</dbReference>
<dbReference type="EMBL" id="JAZIBG010000024">
    <property type="protein sequence ID" value="MEF7614297.1"/>
    <property type="molecule type" value="Genomic_DNA"/>
</dbReference>
<evidence type="ECO:0000256" key="11">
    <source>
        <dbReference type="ARBA" id="ARBA00023317"/>
    </source>
</evidence>
<evidence type="ECO:0000256" key="6">
    <source>
        <dbReference type="ARBA" id="ARBA00023098"/>
    </source>
</evidence>
<comment type="caution">
    <text evidence="13">The sequence shown here is derived from an EMBL/GenBank/DDBJ whole genome shotgun (WGS) entry which is preliminary data.</text>
</comment>
<dbReference type="InterPro" id="IPR003817">
    <property type="entry name" value="PS_Dcarbxylase"/>
</dbReference>
<evidence type="ECO:0000256" key="12">
    <source>
        <dbReference type="ARBA" id="ARBA00024326"/>
    </source>
</evidence>
<comment type="cofactor">
    <cofactor evidence="1">
        <name>pyruvate</name>
        <dbReference type="ChEBI" id="CHEBI:15361"/>
    </cofactor>
</comment>
<proteinExistence type="predicted"/>
<gene>
    <name evidence="13" type="primary">asd</name>
    <name evidence="13" type="ORF">V4F39_10290</name>
</gene>
<dbReference type="AlphaFoldDB" id="A0AAW9QFY3"/>
<dbReference type="EC" id="4.1.1.65" evidence="3"/>
<dbReference type="InterPro" id="IPR033177">
    <property type="entry name" value="PSD-B"/>
</dbReference>
<keyword evidence="8" id="KW-0594">Phospholipid biosynthesis</keyword>
<keyword evidence="14" id="KW-1185">Reference proteome</keyword>
<dbReference type="GO" id="GO:0006646">
    <property type="term" value="P:phosphatidylethanolamine biosynthetic process"/>
    <property type="evidence" value="ECO:0007669"/>
    <property type="project" value="TreeGrafter"/>
</dbReference>
<dbReference type="Proteomes" id="UP001336250">
    <property type="component" value="Unassembled WGS sequence"/>
</dbReference>
<evidence type="ECO:0000256" key="1">
    <source>
        <dbReference type="ARBA" id="ARBA00001928"/>
    </source>
</evidence>
<keyword evidence="7" id="KW-0865">Zymogen</keyword>
<name>A0AAW9QFY3_9BURK</name>
<keyword evidence="4" id="KW-0444">Lipid biosynthesis</keyword>
<evidence type="ECO:0000256" key="5">
    <source>
        <dbReference type="ARBA" id="ARBA00022793"/>
    </source>
</evidence>
<evidence type="ECO:0000256" key="4">
    <source>
        <dbReference type="ARBA" id="ARBA00022516"/>
    </source>
</evidence>
<evidence type="ECO:0000256" key="8">
    <source>
        <dbReference type="ARBA" id="ARBA00023209"/>
    </source>
</evidence>
<dbReference type="RefSeq" id="WP_332289265.1">
    <property type="nucleotide sequence ID" value="NZ_JAZIBG010000024.1"/>
</dbReference>
<dbReference type="Pfam" id="PF02666">
    <property type="entry name" value="PS_Dcarbxylase"/>
    <property type="match status" value="1"/>
</dbReference>
<organism evidence="13 14">
    <name type="scientific">Aquincola agrisoli</name>
    <dbReference type="NCBI Taxonomy" id="3119538"/>
    <lineage>
        <taxon>Bacteria</taxon>
        <taxon>Pseudomonadati</taxon>
        <taxon>Pseudomonadota</taxon>
        <taxon>Betaproteobacteria</taxon>
        <taxon>Burkholderiales</taxon>
        <taxon>Sphaerotilaceae</taxon>
        <taxon>Aquincola</taxon>
    </lineage>
</organism>
<accession>A0AAW9QFY3</accession>
<evidence type="ECO:0000256" key="10">
    <source>
        <dbReference type="ARBA" id="ARBA00023264"/>
    </source>
</evidence>
<comment type="pathway">
    <text evidence="2">Lipid metabolism.</text>
</comment>
<evidence type="ECO:0000313" key="14">
    <source>
        <dbReference type="Proteomes" id="UP001336250"/>
    </source>
</evidence>
<sequence length="299" mass="33828">MKTLRDRVLMQEDLNFLLTNRVPRIALTRFMGWFSQLRSPLVRDTSIAIWKLFADLDLSDAKKQRFESLHDCFIRELRPGARRVDADPAVMTSPSDGIVGACGPVEGTRVFQAKGFPYELEELFGGGPGGGNVQARELAERYRDGCYVTLRLTSSMYHRFHAPHDGTVEHVTYLSGDTWNVNPIALKRVERLFCRNERALIRLRLDAGQHLVTLVPVAAILVASIRLHVLDVLLRMKAPGPHHWRCHAPQAKGQEMGWFQHGSTILVFAPRGFRLAEGIENGRTIRMGEPLMRLPEAAW</sequence>
<evidence type="ECO:0000256" key="7">
    <source>
        <dbReference type="ARBA" id="ARBA00023145"/>
    </source>
</evidence>
<evidence type="ECO:0000256" key="9">
    <source>
        <dbReference type="ARBA" id="ARBA00023239"/>
    </source>
</evidence>
<evidence type="ECO:0000256" key="3">
    <source>
        <dbReference type="ARBA" id="ARBA00012243"/>
    </source>
</evidence>
<keyword evidence="9 13" id="KW-0456">Lyase</keyword>
<keyword evidence="6" id="KW-0443">Lipid metabolism</keyword>
<keyword evidence="10" id="KW-1208">Phospholipid metabolism</keyword>